<dbReference type="OrthoDB" id="44277at2759"/>
<dbReference type="RefSeq" id="XP_008606184.1">
    <property type="nucleotide sequence ID" value="XM_008607962.1"/>
</dbReference>
<protein>
    <recommendedName>
        <fullName evidence="3">Phospholipid/glycerol acyltransferase domain-containing protein</fullName>
    </recommendedName>
</protein>
<organism evidence="1 2">
    <name type="scientific">Saprolegnia diclina (strain VS20)</name>
    <dbReference type="NCBI Taxonomy" id="1156394"/>
    <lineage>
        <taxon>Eukaryota</taxon>
        <taxon>Sar</taxon>
        <taxon>Stramenopiles</taxon>
        <taxon>Oomycota</taxon>
        <taxon>Saprolegniomycetes</taxon>
        <taxon>Saprolegniales</taxon>
        <taxon>Saprolegniaceae</taxon>
        <taxon>Saprolegnia</taxon>
    </lineage>
</organism>
<evidence type="ECO:0008006" key="3">
    <source>
        <dbReference type="Google" id="ProtNLM"/>
    </source>
</evidence>
<dbReference type="eggNOG" id="ENOG502S9CI">
    <property type="taxonomic scope" value="Eukaryota"/>
</dbReference>
<dbReference type="PANTHER" id="PTHR22753:SF14">
    <property type="entry name" value="MONOACYLGLYCEROL_DIACYLGLYCEROL O-ACYLTRANSFERASE"/>
    <property type="match status" value="1"/>
</dbReference>
<dbReference type="VEuPathDB" id="FungiDB:SDRG_02377"/>
<dbReference type="EMBL" id="JH767136">
    <property type="protein sequence ID" value="EQC40485.1"/>
    <property type="molecule type" value="Genomic_DNA"/>
</dbReference>
<sequence>MAKPVDYASTWLYRVLYTSLYPLLVTWFDWTVQGHEHLPKDTSTKILFVGYHTTHNWDVLMMAMAIKDALGEPPVGLMHSAYVALSPWVSYLGGVEGTRANAADAYQRGHRACLVLPGGVEEAVAGFENAYTVNWKSASGRDRTGFAEVVLQAGGVIVPVVVQNAQEMCFSPVFFLSNVSGLSRVYDTLMTLPLGIGWFLWQLKQVLWLLFSFGSSIPLPVKATLKFGPPLQPLQHESAAAFAHRVASSYAAMLATEQPGGLNYTRALQARFGR</sequence>
<keyword evidence="2" id="KW-1185">Reference proteome</keyword>
<accession>T0R2H5</accession>
<gene>
    <name evidence="1" type="ORF">SDRG_02377</name>
</gene>
<dbReference type="AlphaFoldDB" id="T0R2H5"/>
<dbReference type="PANTHER" id="PTHR22753">
    <property type="entry name" value="TRANSMEMBRANE PROTEIN 68"/>
    <property type="match status" value="1"/>
</dbReference>
<dbReference type="STRING" id="1156394.T0R2H5"/>
<dbReference type="InParanoid" id="T0R2H5"/>
<reference evidence="1 2" key="1">
    <citation type="submission" date="2012-04" db="EMBL/GenBank/DDBJ databases">
        <title>The Genome Sequence of Saprolegnia declina VS20.</title>
        <authorList>
            <consortium name="The Broad Institute Genome Sequencing Platform"/>
            <person name="Russ C."/>
            <person name="Nusbaum C."/>
            <person name="Tyler B."/>
            <person name="van West P."/>
            <person name="Dieguez-Uribeondo J."/>
            <person name="de Bruijn I."/>
            <person name="Tripathy S."/>
            <person name="Jiang R."/>
            <person name="Young S.K."/>
            <person name="Zeng Q."/>
            <person name="Gargeya S."/>
            <person name="Fitzgerald M."/>
            <person name="Haas B."/>
            <person name="Abouelleil A."/>
            <person name="Alvarado L."/>
            <person name="Arachchi H.M."/>
            <person name="Berlin A."/>
            <person name="Chapman S.B."/>
            <person name="Goldberg J."/>
            <person name="Griggs A."/>
            <person name="Gujja S."/>
            <person name="Hansen M."/>
            <person name="Howarth C."/>
            <person name="Imamovic A."/>
            <person name="Larimer J."/>
            <person name="McCowen C."/>
            <person name="Montmayeur A."/>
            <person name="Murphy C."/>
            <person name="Neiman D."/>
            <person name="Pearson M."/>
            <person name="Priest M."/>
            <person name="Roberts A."/>
            <person name="Saif S."/>
            <person name="Shea T."/>
            <person name="Sisk P."/>
            <person name="Sykes S."/>
            <person name="Wortman J."/>
            <person name="Nusbaum C."/>
            <person name="Birren B."/>
        </authorList>
    </citation>
    <scope>NUCLEOTIDE SEQUENCE [LARGE SCALE GENOMIC DNA]</scope>
    <source>
        <strain evidence="1 2">VS20</strain>
    </source>
</reference>
<dbReference type="GO" id="GO:0016020">
    <property type="term" value="C:membrane"/>
    <property type="evidence" value="ECO:0007669"/>
    <property type="project" value="TreeGrafter"/>
</dbReference>
<dbReference type="GeneID" id="19943104"/>
<name>T0R2H5_SAPDV</name>
<evidence type="ECO:0000313" key="2">
    <source>
        <dbReference type="Proteomes" id="UP000030762"/>
    </source>
</evidence>
<dbReference type="Proteomes" id="UP000030762">
    <property type="component" value="Unassembled WGS sequence"/>
</dbReference>
<evidence type="ECO:0000313" key="1">
    <source>
        <dbReference type="EMBL" id="EQC40485.1"/>
    </source>
</evidence>
<proteinExistence type="predicted"/>